<feature type="transmembrane region" description="Helical" evidence="1">
    <location>
        <begin position="61"/>
        <end position="83"/>
    </location>
</feature>
<dbReference type="RefSeq" id="WP_343958044.1">
    <property type="nucleotide sequence ID" value="NZ_BAAAKZ010000002.1"/>
</dbReference>
<evidence type="ECO:0000256" key="1">
    <source>
        <dbReference type="SAM" id="Phobius"/>
    </source>
</evidence>
<dbReference type="Proteomes" id="UP001597181">
    <property type="component" value="Unassembled WGS sequence"/>
</dbReference>
<protein>
    <submittedName>
        <fullName evidence="2">Uncharacterized protein</fullName>
    </submittedName>
</protein>
<keyword evidence="1" id="KW-0472">Membrane</keyword>
<reference evidence="3" key="1">
    <citation type="journal article" date="2019" name="Int. J. Syst. Evol. Microbiol.">
        <title>The Global Catalogue of Microorganisms (GCM) 10K type strain sequencing project: providing services to taxonomists for standard genome sequencing and annotation.</title>
        <authorList>
            <consortium name="The Broad Institute Genomics Platform"/>
            <consortium name="The Broad Institute Genome Sequencing Center for Infectious Disease"/>
            <person name="Wu L."/>
            <person name="Ma J."/>
        </authorList>
    </citation>
    <scope>NUCLEOTIDE SEQUENCE [LARGE SCALE GENOMIC DNA]</scope>
    <source>
        <strain evidence="3">CCUG 50213</strain>
    </source>
</reference>
<accession>A0ABW3TMW8</accession>
<proteinExistence type="predicted"/>
<organism evidence="2 3">
    <name type="scientific">Leucobacter albus</name>
    <dbReference type="NCBI Taxonomy" id="272210"/>
    <lineage>
        <taxon>Bacteria</taxon>
        <taxon>Bacillati</taxon>
        <taxon>Actinomycetota</taxon>
        <taxon>Actinomycetes</taxon>
        <taxon>Micrococcales</taxon>
        <taxon>Microbacteriaceae</taxon>
        <taxon>Leucobacter</taxon>
    </lineage>
</organism>
<evidence type="ECO:0000313" key="2">
    <source>
        <dbReference type="EMBL" id="MFD1201534.1"/>
    </source>
</evidence>
<sequence>MRTALYEPTMPGVAVGLPDVADWPAQTATARRAPARWRSQVFEAPSVERAGKRRATRYERFTTRMVLVSSVIMLGVTACLHVFNYGLETKTSSTSGTHGSFYKEND</sequence>
<comment type="caution">
    <text evidence="2">The sequence shown here is derived from an EMBL/GenBank/DDBJ whole genome shotgun (WGS) entry which is preliminary data.</text>
</comment>
<keyword evidence="1" id="KW-0812">Transmembrane</keyword>
<gene>
    <name evidence="2" type="ORF">ACFQ3U_06475</name>
</gene>
<evidence type="ECO:0000313" key="3">
    <source>
        <dbReference type="Proteomes" id="UP001597181"/>
    </source>
</evidence>
<name>A0ABW3TMW8_9MICO</name>
<keyword evidence="3" id="KW-1185">Reference proteome</keyword>
<dbReference type="EMBL" id="JBHTLY010000002">
    <property type="protein sequence ID" value="MFD1201534.1"/>
    <property type="molecule type" value="Genomic_DNA"/>
</dbReference>
<keyword evidence="1" id="KW-1133">Transmembrane helix</keyword>